<evidence type="ECO:0000256" key="2">
    <source>
        <dbReference type="ARBA" id="ARBA00023125"/>
    </source>
</evidence>
<keyword evidence="3" id="KW-0804">Transcription</keyword>
<feature type="domain" description="HTH araC/xylS-type" evidence="4">
    <location>
        <begin position="172"/>
        <end position="271"/>
    </location>
</feature>
<dbReference type="PRINTS" id="PR00032">
    <property type="entry name" value="HTHARAC"/>
</dbReference>
<dbReference type="InterPro" id="IPR014710">
    <property type="entry name" value="RmlC-like_jellyroll"/>
</dbReference>
<dbReference type="PANTHER" id="PTHR43280">
    <property type="entry name" value="ARAC-FAMILY TRANSCRIPTIONAL REGULATOR"/>
    <property type="match status" value="1"/>
</dbReference>
<dbReference type="Pfam" id="PF12833">
    <property type="entry name" value="HTH_18"/>
    <property type="match status" value="1"/>
</dbReference>
<dbReference type="InterPro" id="IPR009057">
    <property type="entry name" value="Homeodomain-like_sf"/>
</dbReference>
<keyword evidence="6" id="KW-1185">Reference proteome</keyword>
<proteinExistence type="predicted"/>
<dbReference type="SUPFAM" id="SSF46689">
    <property type="entry name" value="Homeodomain-like"/>
    <property type="match status" value="2"/>
</dbReference>
<dbReference type="Pfam" id="PF02311">
    <property type="entry name" value="AraC_binding"/>
    <property type="match status" value="1"/>
</dbReference>
<protein>
    <submittedName>
        <fullName evidence="5">AraC family transcriptional regulator</fullName>
    </submittedName>
</protein>
<dbReference type="SMART" id="SM00342">
    <property type="entry name" value="HTH_ARAC"/>
    <property type="match status" value="1"/>
</dbReference>
<dbReference type="EMBL" id="JBHUMY010000032">
    <property type="protein sequence ID" value="MFD2662808.1"/>
    <property type="molecule type" value="Genomic_DNA"/>
</dbReference>
<organism evidence="5 6">
    <name type="scientific">Paenibacillus thailandensis</name>
    <dbReference type="NCBI Taxonomy" id="393250"/>
    <lineage>
        <taxon>Bacteria</taxon>
        <taxon>Bacillati</taxon>
        <taxon>Bacillota</taxon>
        <taxon>Bacilli</taxon>
        <taxon>Bacillales</taxon>
        <taxon>Paenibacillaceae</taxon>
        <taxon>Paenibacillus</taxon>
    </lineage>
</organism>
<dbReference type="InterPro" id="IPR018060">
    <property type="entry name" value="HTH_AraC"/>
</dbReference>
<name>A0ABW5R2D3_9BACL</name>
<evidence type="ECO:0000256" key="3">
    <source>
        <dbReference type="ARBA" id="ARBA00023163"/>
    </source>
</evidence>
<dbReference type="PANTHER" id="PTHR43280:SF2">
    <property type="entry name" value="HTH-TYPE TRANSCRIPTIONAL REGULATOR EXSA"/>
    <property type="match status" value="1"/>
</dbReference>
<accession>A0ABW5R2D3</accession>
<keyword evidence="1" id="KW-0805">Transcription regulation</keyword>
<dbReference type="InterPro" id="IPR037923">
    <property type="entry name" value="HTH-like"/>
</dbReference>
<sequence>MDTIAFPTLTEADRQLPVYLTIVGHWDNQEPIDRKQGYPDYQWLQCASGEGELRIGDRTVRVKAGQGIFLYPGVPHQYYTVEPPWDIHFISFNGALTETLVRQAGITESGVYTAHDGDLLVSHIKSAYALAQSERSFLALECSKLVYMFLLDLIKVVQVSPQSGEQTISKLQPVIRYVESRIDRPITIRELADRIDVTPQYLCLLFKKTMKMRPMEYVNRERINRSKEIMFLESDVRMSEVAKRVGFDSASYFSSVFRRIEGLSPEQFKKMHGMR</sequence>
<dbReference type="Proteomes" id="UP001597493">
    <property type="component" value="Unassembled WGS sequence"/>
</dbReference>
<dbReference type="Gene3D" id="2.60.120.10">
    <property type="entry name" value="Jelly Rolls"/>
    <property type="match status" value="1"/>
</dbReference>
<evidence type="ECO:0000313" key="6">
    <source>
        <dbReference type="Proteomes" id="UP001597493"/>
    </source>
</evidence>
<evidence type="ECO:0000259" key="4">
    <source>
        <dbReference type="PROSITE" id="PS01124"/>
    </source>
</evidence>
<dbReference type="InterPro" id="IPR020449">
    <property type="entry name" value="Tscrpt_reg_AraC-type_HTH"/>
</dbReference>
<reference evidence="6" key="1">
    <citation type="journal article" date="2019" name="Int. J. Syst. Evol. Microbiol.">
        <title>The Global Catalogue of Microorganisms (GCM) 10K type strain sequencing project: providing services to taxonomists for standard genome sequencing and annotation.</title>
        <authorList>
            <consortium name="The Broad Institute Genomics Platform"/>
            <consortium name="The Broad Institute Genome Sequencing Center for Infectious Disease"/>
            <person name="Wu L."/>
            <person name="Ma J."/>
        </authorList>
    </citation>
    <scope>NUCLEOTIDE SEQUENCE [LARGE SCALE GENOMIC DNA]</scope>
    <source>
        <strain evidence="6">TISTR 1827</strain>
    </source>
</reference>
<dbReference type="RefSeq" id="WP_379277669.1">
    <property type="nucleotide sequence ID" value="NZ_JBHUGT010000035.1"/>
</dbReference>
<dbReference type="SUPFAM" id="SSF51215">
    <property type="entry name" value="Regulatory protein AraC"/>
    <property type="match status" value="1"/>
</dbReference>
<keyword evidence="2" id="KW-0238">DNA-binding</keyword>
<evidence type="ECO:0000256" key="1">
    <source>
        <dbReference type="ARBA" id="ARBA00023015"/>
    </source>
</evidence>
<evidence type="ECO:0000313" key="5">
    <source>
        <dbReference type="EMBL" id="MFD2662808.1"/>
    </source>
</evidence>
<dbReference type="PROSITE" id="PS01124">
    <property type="entry name" value="HTH_ARAC_FAMILY_2"/>
    <property type="match status" value="1"/>
</dbReference>
<dbReference type="Gene3D" id="1.10.10.60">
    <property type="entry name" value="Homeodomain-like"/>
    <property type="match status" value="2"/>
</dbReference>
<comment type="caution">
    <text evidence="5">The sequence shown here is derived from an EMBL/GenBank/DDBJ whole genome shotgun (WGS) entry which is preliminary data.</text>
</comment>
<gene>
    <name evidence="5" type="ORF">ACFSW5_21365</name>
</gene>
<dbReference type="InterPro" id="IPR003313">
    <property type="entry name" value="AraC-bd"/>
</dbReference>